<evidence type="ECO:0000313" key="2">
    <source>
        <dbReference type="EMBL" id="SNX97117.1"/>
    </source>
</evidence>
<dbReference type="Proteomes" id="UP000219514">
    <property type="component" value="Unassembled WGS sequence"/>
</dbReference>
<feature type="coiled-coil region" evidence="1">
    <location>
        <begin position="2"/>
        <end position="86"/>
    </location>
</feature>
<organism evidence="2 3">
    <name type="scientific">Geodermatophilus sabuli</name>
    <dbReference type="NCBI Taxonomy" id="1564158"/>
    <lineage>
        <taxon>Bacteria</taxon>
        <taxon>Bacillati</taxon>
        <taxon>Actinomycetota</taxon>
        <taxon>Actinomycetes</taxon>
        <taxon>Geodermatophilales</taxon>
        <taxon>Geodermatophilaceae</taxon>
        <taxon>Geodermatophilus</taxon>
    </lineage>
</organism>
<accession>A0A285EDQ3</accession>
<dbReference type="AlphaFoldDB" id="A0A285EDQ3"/>
<evidence type="ECO:0000256" key="1">
    <source>
        <dbReference type="SAM" id="Coils"/>
    </source>
</evidence>
<proteinExistence type="predicted"/>
<keyword evidence="3" id="KW-1185">Reference proteome</keyword>
<name>A0A285EDQ3_9ACTN</name>
<dbReference type="InterPro" id="IPR027417">
    <property type="entry name" value="P-loop_NTPase"/>
</dbReference>
<gene>
    <name evidence="2" type="ORF">SAMN06893097_10667</name>
</gene>
<sequence>MIAEADNALIAAKARLAEAERALEEFEADQDEVDPDQGALARAKLRARQRTLHELETEAEQIDRLIEDAEGEESEAKLEYERKASRQDEYRQKQVVQTLLADTAGVFDRIADAMRRYGRTDFQRALNATYSRMINKPYVLEVADNFTVRATVNGRTRALSQSEKTALTLAFLGAVAGLAPQYRNLARKAELADMGNVRIGADAYPVVLDAPYSPFDETYAGTITTAIGDLGTQVVMTVSKAALKDLERIEHRVGKAYVLELKTSSDGGPEGIFENELVRWRGKDAPYVTIDESLKDAVTSVRVI</sequence>
<dbReference type="EMBL" id="OBDO01000006">
    <property type="protein sequence ID" value="SNX97117.1"/>
    <property type="molecule type" value="Genomic_DNA"/>
</dbReference>
<reference evidence="2 3" key="1">
    <citation type="submission" date="2017-09" db="EMBL/GenBank/DDBJ databases">
        <authorList>
            <person name="Ehlers B."/>
            <person name="Leendertz F.H."/>
        </authorList>
    </citation>
    <scope>NUCLEOTIDE SEQUENCE [LARGE SCALE GENOMIC DNA]</scope>
    <source>
        <strain evidence="2 3">DSM 46844</strain>
    </source>
</reference>
<keyword evidence="1" id="KW-0175">Coiled coil</keyword>
<dbReference type="Gene3D" id="3.40.50.300">
    <property type="entry name" value="P-loop containing nucleotide triphosphate hydrolases"/>
    <property type="match status" value="1"/>
</dbReference>
<evidence type="ECO:0000313" key="3">
    <source>
        <dbReference type="Proteomes" id="UP000219514"/>
    </source>
</evidence>
<protein>
    <submittedName>
        <fullName evidence="2">Uncharacterized protein</fullName>
    </submittedName>
</protein>